<organism evidence="1">
    <name type="scientific">Physcomitrium patens</name>
    <name type="common">Spreading-leaved earth moss</name>
    <name type="synonym">Physcomitrella patens</name>
    <dbReference type="NCBI Taxonomy" id="3218"/>
    <lineage>
        <taxon>Eukaryota</taxon>
        <taxon>Viridiplantae</taxon>
        <taxon>Streptophyta</taxon>
        <taxon>Embryophyta</taxon>
        <taxon>Bryophyta</taxon>
        <taxon>Bryophytina</taxon>
        <taxon>Bryopsida</taxon>
        <taxon>Funariidae</taxon>
        <taxon>Funariales</taxon>
        <taxon>Funariaceae</taxon>
        <taxon>Physcomitrium</taxon>
    </lineage>
</organism>
<gene>
    <name evidence="1" type="ORF">PHYPA_006306</name>
</gene>
<dbReference type="Proteomes" id="UP000006727">
    <property type="component" value="Chromosome 4"/>
</dbReference>
<sequence length="121" mass="14147">MQTVVIIYDAEFGRTSHVPAENLNRSSQLADASLESPRVHVSHEGWSTWCAHRHTHKKAHHCTTFPCRFLKIITTRCKKAALSTFTFEQFKHRHDIQYCMYHSLTEHSCLIFDSFDIENKN</sequence>
<accession>A0A2K1KNQ3</accession>
<dbReference type="EMBL" id="ABEU02000004">
    <property type="protein sequence ID" value="PNR55409.1"/>
    <property type="molecule type" value="Genomic_DNA"/>
</dbReference>
<evidence type="ECO:0000313" key="3">
    <source>
        <dbReference type="Proteomes" id="UP000006727"/>
    </source>
</evidence>
<dbReference type="AlphaFoldDB" id="A0A2K1KNQ3"/>
<dbReference type="InParanoid" id="A0A2K1KNQ3"/>
<evidence type="ECO:0000313" key="1">
    <source>
        <dbReference type="EMBL" id="PNR55409.1"/>
    </source>
</evidence>
<keyword evidence="3" id="KW-1185">Reference proteome</keyword>
<reference evidence="1 3" key="1">
    <citation type="journal article" date="2008" name="Science">
        <title>The Physcomitrella genome reveals evolutionary insights into the conquest of land by plants.</title>
        <authorList>
            <person name="Rensing S."/>
            <person name="Lang D."/>
            <person name="Zimmer A."/>
            <person name="Terry A."/>
            <person name="Salamov A."/>
            <person name="Shapiro H."/>
            <person name="Nishiyama T."/>
            <person name="Perroud P.-F."/>
            <person name="Lindquist E."/>
            <person name="Kamisugi Y."/>
            <person name="Tanahashi T."/>
            <person name="Sakakibara K."/>
            <person name="Fujita T."/>
            <person name="Oishi K."/>
            <person name="Shin-I T."/>
            <person name="Kuroki Y."/>
            <person name="Toyoda A."/>
            <person name="Suzuki Y."/>
            <person name="Hashimoto A."/>
            <person name="Yamaguchi K."/>
            <person name="Sugano A."/>
            <person name="Kohara Y."/>
            <person name="Fujiyama A."/>
            <person name="Anterola A."/>
            <person name="Aoki S."/>
            <person name="Ashton N."/>
            <person name="Barbazuk W.B."/>
            <person name="Barker E."/>
            <person name="Bennetzen J."/>
            <person name="Bezanilla M."/>
            <person name="Blankenship R."/>
            <person name="Cho S.H."/>
            <person name="Dutcher S."/>
            <person name="Estelle M."/>
            <person name="Fawcett J.A."/>
            <person name="Gundlach H."/>
            <person name="Hanada K."/>
            <person name="Heyl A."/>
            <person name="Hicks K.A."/>
            <person name="Hugh J."/>
            <person name="Lohr M."/>
            <person name="Mayer K."/>
            <person name="Melkozernov A."/>
            <person name="Murata T."/>
            <person name="Nelson D."/>
            <person name="Pils B."/>
            <person name="Prigge M."/>
            <person name="Reiss B."/>
            <person name="Renner T."/>
            <person name="Rombauts S."/>
            <person name="Rushton P."/>
            <person name="Sanderfoot A."/>
            <person name="Schween G."/>
            <person name="Shiu S.-H."/>
            <person name="Stueber K."/>
            <person name="Theodoulou F.L."/>
            <person name="Tu H."/>
            <person name="Van de Peer Y."/>
            <person name="Verrier P.J."/>
            <person name="Waters E."/>
            <person name="Wood A."/>
            <person name="Yang L."/>
            <person name="Cove D."/>
            <person name="Cuming A."/>
            <person name="Hasebe M."/>
            <person name="Lucas S."/>
            <person name="Mishler D.B."/>
            <person name="Reski R."/>
            <person name="Grigoriev I."/>
            <person name="Quatrano R.S."/>
            <person name="Boore J.L."/>
        </authorList>
    </citation>
    <scope>NUCLEOTIDE SEQUENCE [LARGE SCALE GENOMIC DNA]</scope>
    <source>
        <strain evidence="2 3">cv. Gransden 2004</strain>
    </source>
</reference>
<proteinExistence type="predicted"/>
<reference evidence="2" key="3">
    <citation type="submission" date="2020-12" db="UniProtKB">
        <authorList>
            <consortium name="EnsemblPlants"/>
        </authorList>
    </citation>
    <scope>IDENTIFICATION</scope>
</reference>
<protein>
    <submittedName>
        <fullName evidence="1 2">Uncharacterized protein</fullName>
    </submittedName>
</protein>
<evidence type="ECO:0000313" key="2">
    <source>
        <dbReference type="EnsemblPlants" id="PAC:32920352.CDS.1"/>
    </source>
</evidence>
<dbReference type="Gramene" id="Pp3c4_16390V3.1">
    <property type="protein sequence ID" value="PAC:32920352.CDS.1"/>
    <property type="gene ID" value="Pp3c4_16390"/>
</dbReference>
<reference evidence="1 3" key="2">
    <citation type="journal article" date="2018" name="Plant J.">
        <title>The Physcomitrella patens chromosome-scale assembly reveals moss genome structure and evolution.</title>
        <authorList>
            <person name="Lang D."/>
            <person name="Ullrich K.K."/>
            <person name="Murat F."/>
            <person name="Fuchs J."/>
            <person name="Jenkins J."/>
            <person name="Haas F.B."/>
            <person name="Piednoel M."/>
            <person name="Gundlach H."/>
            <person name="Van Bel M."/>
            <person name="Meyberg R."/>
            <person name="Vives C."/>
            <person name="Morata J."/>
            <person name="Symeonidi A."/>
            <person name="Hiss M."/>
            <person name="Muchero W."/>
            <person name="Kamisugi Y."/>
            <person name="Saleh O."/>
            <person name="Blanc G."/>
            <person name="Decker E.L."/>
            <person name="van Gessel N."/>
            <person name="Grimwood J."/>
            <person name="Hayes R.D."/>
            <person name="Graham S.W."/>
            <person name="Gunter L.E."/>
            <person name="McDaniel S.F."/>
            <person name="Hoernstein S.N.W."/>
            <person name="Larsson A."/>
            <person name="Li F.W."/>
            <person name="Perroud P.F."/>
            <person name="Phillips J."/>
            <person name="Ranjan P."/>
            <person name="Rokshar D.S."/>
            <person name="Rothfels C.J."/>
            <person name="Schneider L."/>
            <person name="Shu S."/>
            <person name="Stevenson D.W."/>
            <person name="Thummler F."/>
            <person name="Tillich M."/>
            <person name="Villarreal Aguilar J.C."/>
            <person name="Widiez T."/>
            <person name="Wong G.K."/>
            <person name="Wymore A."/>
            <person name="Zhang Y."/>
            <person name="Zimmer A.D."/>
            <person name="Quatrano R.S."/>
            <person name="Mayer K.F.X."/>
            <person name="Goodstein D."/>
            <person name="Casacuberta J.M."/>
            <person name="Vandepoele K."/>
            <person name="Reski R."/>
            <person name="Cuming A.C."/>
            <person name="Tuskan G.A."/>
            <person name="Maumus F."/>
            <person name="Salse J."/>
            <person name="Schmutz J."/>
            <person name="Rensing S.A."/>
        </authorList>
    </citation>
    <scope>NUCLEOTIDE SEQUENCE [LARGE SCALE GENOMIC DNA]</scope>
    <source>
        <strain evidence="2 3">cv. Gransden 2004</strain>
    </source>
</reference>
<name>A0A2K1KNQ3_PHYPA</name>
<dbReference type="EnsemblPlants" id="Pp3c4_16390V3.1">
    <property type="protein sequence ID" value="PAC:32920352.CDS.1"/>
    <property type="gene ID" value="Pp3c4_16390"/>
</dbReference>